<dbReference type="AlphaFoldDB" id="A0A179V5P9"/>
<dbReference type="EMBL" id="GG657482">
    <property type="protein sequence ID" value="OAT13972.1"/>
    <property type="molecule type" value="Genomic_DNA"/>
</dbReference>
<reference evidence="2" key="1">
    <citation type="journal article" date="2015" name="PLoS Genet.">
        <title>The dynamic genome and transcriptome of the human fungal pathogen Blastomyces and close relative Emmonsia.</title>
        <authorList>
            <person name="Munoz J.F."/>
            <person name="Gauthier G.M."/>
            <person name="Desjardins C.A."/>
            <person name="Gallo J.E."/>
            <person name="Holder J."/>
            <person name="Sullivan T.D."/>
            <person name="Marty A.J."/>
            <person name="Carmen J.C."/>
            <person name="Chen Z."/>
            <person name="Ding L."/>
            <person name="Gujja S."/>
            <person name="Magrini V."/>
            <person name="Misas E."/>
            <person name="Mitreva M."/>
            <person name="Priest M."/>
            <person name="Saif S."/>
            <person name="Whiston E.A."/>
            <person name="Young S."/>
            <person name="Zeng Q."/>
            <person name="Goldman W.E."/>
            <person name="Mardis E.R."/>
            <person name="Taylor J.W."/>
            <person name="McEwen J.G."/>
            <person name="Clay O.K."/>
            <person name="Klein B.S."/>
            <person name="Cuomo C.A."/>
        </authorList>
    </citation>
    <scope>NUCLEOTIDE SEQUENCE [LARGE SCALE GENOMIC DNA]</scope>
    <source>
        <strain evidence="2">SLH14081</strain>
    </source>
</reference>
<accession>A0A179V5P9</accession>
<organism evidence="1 2">
    <name type="scientific">Blastomyces gilchristii (strain SLH14081)</name>
    <name type="common">Blastomyces dermatitidis</name>
    <dbReference type="NCBI Taxonomy" id="559298"/>
    <lineage>
        <taxon>Eukaryota</taxon>
        <taxon>Fungi</taxon>
        <taxon>Dikarya</taxon>
        <taxon>Ascomycota</taxon>
        <taxon>Pezizomycotina</taxon>
        <taxon>Eurotiomycetes</taxon>
        <taxon>Eurotiomycetidae</taxon>
        <taxon>Onygenales</taxon>
        <taxon>Ajellomycetaceae</taxon>
        <taxon>Blastomyces</taxon>
    </lineage>
</organism>
<protein>
    <submittedName>
        <fullName evidence="1">Uncharacterized protein</fullName>
    </submittedName>
</protein>
<dbReference type="GeneID" id="42529470"/>
<dbReference type="KEGG" id="bgh:BDBG_17944"/>
<dbReference type="RefSeq" id="XP_031581208.1">
    <property type="nucleotide sequence ID" value="XM_031725557.1"/>
</dbReference>
<dbReference type="OrthoDB" id="4191807at2759"/>
<name>A0A179V5P9_BLAGS</name>
<evidence type="ECO:0000313" key="2">
    <source>
        <dbReference type="Proteomes" id="UP000002038"/>
    </source>
</evidence>
<dbReference type="Proteomes" id="UP000002038">
    <property type="component" value="Unassembled WGS sequence"/>
</dbReference>
<evidence type="ECO:0000313" key="1">
    <source>
        <dbReference type="EMBL" id="OAT13972.1"/>
    </source>
</evidence>
<proteinExistence type="predicted"/>
<sequence>MVLPVEFKPPTMYSTQPNVRTEIEELVRDHHQNNLLGKDGKIYDKAVVICNFHTSSHSGDPKEHCTVEYHAGSYVKTQHIYHKD</sequence>
<keyword evidence="2" id="KW-1185">Reference proteome</keyword>
<dbReference type="VEuPathDB" id="FungiDB:BDBG_17944"/>
<gene>
    <name evidence="1" type="ORF">BDBG_17944</name>
</gene>